<dbReference type="Pfam" id="PF13884">
    <property type="entry name" value="Peptidase_S74"/>
    <property type="match status" value="1"/>
</dbReference>
<accession>A0A1I0Q5K9</accession>
<dbReference type="PROSITE" id="PS51688">
    <property type="entry name" value="ICA"/>
    <property type="match status" value="1"/>
</dbReference>
<organism evidence="4 5">
    <name type="scientific">Chryseobacterium wanjuense</name>
    <dbReference type="NCBI Taxonomy" id="356305"/>
    <lineage>
        <taxon>Bacteria</taxon>
        <taxon>Pseudomonadati</taxon>
        <taxon>Bacteroidota</taxon>
        <taxon>Flavobacteriia</taxon>
        <taxon>Flavobacteriales</taxon>
        <taxon>Weeksellaceae</taxon>
        <taxon>Chryseobacterium group</taxon>
        <taxon>Chryseobacterium</taxon>
    </lineage>
</organism>
<evidence type="ECO:0000256" key="2">
    <source>
        <dbReference type="SAM" id="SignalP"/>
    </source>
</evidence>
<dbReference type="EMBL" id="FOIU01000001">
    <property type="protein sequence ID" value="SEW22043.1"/>
    <property type="molecule type" value="Genomic_DNA"/>
</dbReference>
<dbReference type="Proteomes" id="UP000199469">
    <property type="component" value="Unassembled WGS sequence"/>
</dbReference>
<dbReference type="STRING" id="356305.SAMN05421841_1664"/>
<sequence>MFKNFTTLSVAAALLSYGIASAQSVGVNMDKPGSTLDVNGSLAAKYTAVTAATYAMTSADFHISYNGTANATFTLPVAIAGEGNFKGRMYTIKNNTAFTITVNPAASETINGNASMTVSPNQSLQLISTGLTGAASTWDISGNNSSVTTAVTASNGLTAVGTDVRLGGTLSQNTSINYGDKSLYLSSNVNNFGLTSIGNVNAGTSAAALLQFTNNSTGTLNMFLNSSTRTADGGANAATINNTGGPLTVAGNNNIAQLKLSTAGGGEYFFNGTRRLQIDGDGSINTYGASSNFFNSVNGPLSLRGNNSFAQFNVGFNGLQYYYNGGNWMNVDGNGDIYMNRPEISETSGGNRISATAGHLDLSGYNTLNPAQPTQIYLGTNGFKYRYNGNTPMWIDGNGTVYAAGGFVNTSDMRLKTQIKEINYGLKTILALEPKQYEISDNTEIKNGKPAVDPELNTQHKIGFLAQDLYKLVPEAVHKPKDDSKEAWAVDYAVLVPALTKAIQEQQAEIEHQKIKIKKMELEMQAVKKKLGL</sequence>
<feature type="signal peptide" evidence="2">
    <location>
        <begin position="1"/>
        <end position="22"/>
    </location>
</feature>
<evidence type="ECO:0000256" key="1">
    <source>
        <dbReference type="SAM" id="Coils"/>
    </source>
</evidence>
<name>A0A1I0Q5K9_9FLAO</name>
<dbReference type="InterPro" id="IPR030392">
    <property type="entry name" value="S74_ICA"/>
</dbReference>
<protein>
    <submittedName>
        <fullName evidence="4">Chaperone of endosialidase</fullName>
    </submittedName>
</protein>
<keyword evidence="5" id="KW-1185">Reference proteome</keyword>
<evidence type="ECO:0000259" key="3">
    <source>
        <dbReference type="PROSITE" id="PS51688"/>
    </source>
</evidence>
<reference evidence="5" key="1">
    <citation type="submission" date="2016-10" db="EMBL/GenBank/DDBJ databases">
        <authorList>
            <person name="Varghese N."/>
            <person name="Submissions S."/>
        </authorList>
    </citation>
    <scope>NUCLEOTIDE SEQUENCE [LARGE SCALE GENOMIC DNA]</scope>
    <source>
        <strain evidence="5">DSM 17724</strain>
    </source>
</reference>
<evidence type="ECO:0000313" key="5">
    <source>
        <dbReference type="Proteomes" id="UP000199469"/>
    </source>
</evidence>
<proteinExistence type="predicted"/>
<keyword evidence="2" id="KW-0732">Signal</keyword>
<evidence type="ECO:0000313" key="4">
    <source>
        <dbReference type="EMBL" id="SEW22043.1"/>
    </source>
</evidence>
<dbReference type="Gene3D" id="1.10.10.10">
    <property type="entry name" value="Winged helix-like DNA-binding domain superfamily/Winged helix DNA-binding domain"/>
    <property type="match status" value="1"/>
</dbReference>
<dbReference type="OrthoDB" id="1223455at2"/>
<dbReference type="AlphaFoldDB" id="A0A1I0Q5K9"/>
<keyword evidence="1" id="KW-0175">Coiled coil</keyword>
<gene>
    <name evidence="4" type="ORF">SAMN05421841_1664</name>
</gene>
<dbReference type="InterPro" id="IPR036388">
    <property type="entry name" value="WH-like_DNA-bd_sf"/>
</dbReference>
<feature type="domain" description="Peptidase S74" evidence="3">
    <location>
        <begin position="411"/>
        <end position="517"/>
    </location>
</feature>
<dbReference type="RefSeq" id="WP_089791518.1">
    <property type="nucleotide sequence ID" value="NZ_FOIU01000001.1"/>
</dbReference>
<feature type="coiled-coil region" evidence="1">
    <location>
        <begin position="503"/>
        <end position="530"/>
    </location>
</feature>
<feature type="chain" id="PRO_5011755581" evidence="2">
    <location>
        <begin position="23"/>
        <end position="533"/>
    </location>
</feature>